<dbReference type="InterPro" id="IPR036291">
    <property type="entry name" value="NAD(P)-bd_dom_sf"/>
</dbReference>
<dbReference type="InterPro" id="IPR002347">
    <property type="entry name" value="SDR_fam"/>
</dbReference>
<keyword evidence="4" id="KW-0521">NADP</keyword>
<dbReference type="Pfam" id="PF00106">
    <property type="entry name" value="adh_short"/>
    <property type="match status" value="1"/>
</dbReference>
<dbReference type="PANTHER" id="PTHR44085:SF2">
    <property type="entry name" value="SEPIAPTERIN REDUCTASE"/>
    <property type="match status" value="1"/>
</dbReference>
<keyword evidence="3" id="KW-0963">Cytoplasm</keyword>
<dbReference type="PANTHER" id="PTHR44085">
    <property type="entry name" value="SEPIAPTERIN REDUCTASE"/>
    <property type="match status" value="1"/>
</dbReference>
<evidence type="ECO:0000256" key="4">
    <source>
        <dbReference type="ARBA" id="ARBA00022857"/>
    </source>
</evidence>
<dbReference type="RefSeq" id="WP_132195702.1">
    <property type="nucleotide sequence ID" value="NZ_SLWM01000026.1"/>
</dbReference>
<evidence type="ECO:0000256" key="3">
    <source>
        <dbReference type="ARBA" id="ARBA00022490"/>
    </source>
</evidence>
<dbReference type="EMBL" id="SLWM01000026">
    <property type="protein sequence ID" value="TCO12281.1"/>
    <property type="molecule type" value="Genomic_DNA"/>
</dbReference>
<dbReference type="PRINTS" id="PR00081">
    <property type="entry name" value="GDHRDH"/>
</dbReference>
<comment type="similarity">
    <text evidence="2">Belongs to the short-chain dehydrogenases/reductases (SDR) family.</text>
</comment>
<evidence type="ECO:0000256" key="5">
    <source>
        <dbReference type="ARBA" id="ARBA00023002"/>
    </source>
</evidence>
<reference evidence="6 7" key="1">
    <citation type="journal article" date="2015" name="Stand. Genomic Sci.">
        <title>Genomic Encyclopedia of Bacterial and Archaeal Type Strains, Phase III: the genomes of soil and plant-associated and newly described type strains.</title>
        <authorList>
            <person name="Whitman W.B."/>
            <person name="Woyke T."/>
            <person name="Klenk H.P."/>
            <person name="Zhou Y."/>
            <person name="Lilburn T.G."/>
            <person name="Beck B.J."/>
            <person name="De Vos P."/>
            <person name="Vandamme P."/>
            <person name="Eisen J.A."/>
            <person name="Garrity G."/>
            <person name="Hugenholtz P."/>
            <person name="Kyrpides N.C."/>
        </authorList>
    </citation>
    <scope>NUCLEOTIDE SEQUENCE [LARGE SCALE GENOMIC DNA]</scope>
    <source>
        <strain evidence="6 7">VKM Ac-2538</strain>
    </source>
</reference>
<evidence type="ECO:0000256" key="2">
    <source>
        <dbReference type="ARBA" id="ARBA00006484"/>
    </source>
</evidence>
<comment type="subcellular location">
    <subcellularLocation>
        <location evidence="1">Cytoplasm</location>
    </subcellularLocation>
</comment>
<accession>A0ABY2B9K4</accession>
<dbReference type="InterPro" id="IPR051721">
    <property type="entry name" value="Biopterin_syn/organic_redct"/>
</dbReference>
<evidence type="ECO:0000313" key="6">
    <source>
        <dbReference type="EMBL" id="TCO12281.1"/>
    </source>
</evidence>
<dbReference type="InterPro" id="IPR020904">
    <property type="entry name" value="Sc_DH/Rdtase_CS"/>
</dbReference>
<dbReference type="SUPFAM" id="SSF51735">
    <property type="entry name" value="NAD(P)-binding Rossmann-fold domains"/>
    <property type="match status" value="1"/>
</dbReference>
<evidence type="ECO:0000256" key="1">
    <source>
        <dbReference type="ARBA" id="ARBA00004496"/>
    </source>
</evidence>
<name>A0ABY2B9K4_9ACTN</name>
<evidence type="ECO:0000313" key="7">
    <source>
        <dbReference type="Proteomes" id="UP000295818"/>
    </source>
</evidence>
<sequence>MGAVSRMLVWISGASAGIGAALAATIPYEAEIVDLSRRGGTPGTQHVAVDLADPASWPLVEEDFTRRLADFDGDRVVFVHNAGTLTPLGPAGVVDTAQYTRNVLLNSAAAQVLGHAFLQAVDGRDFEQHLMMLTSGAALWPYEGESSYCAGKAAVDQWVRAVGLEQQRRKPGCRVISVAPGAVDTAMQEELRAAAEEQVPNARRFRELEATGGLARPEDVARRIWSLLNRDVPNGAVLHVQDL</sequence>
<keyword evidence="5" id="KW-0560">Oxidoreductase</keyword>
<dbReference type="Gene3D" id="3.40.50.720">
    <property type="entry name" value="NAD(P)-binding Rossmann-like Domain"/>
    <property type="match status" value="1"/>
</dbReference>
<keyword evidence="7" id="KW-1185">Reference proteome</keyword>
<protein>
    <submittedName>
        <fullName evidence="6">NADP-dependent 3-hydroxy acid dehydrogenase YdfG</fullName>
    </submittedName>
</protein>
<proteinExistence type="inferred from homology"/>
<gene>
    <name evidence="6" type="ORF">EV644_12624</name>
</gene>
<organism evidence="6 7">
    <name type="scientific">Kribbella orskensis</name>
    <dbReference type="NCBI Taxonomy" id="2512216"/>
    <lineage>
        <taxon>Bacteria</taxon>
        <taxon>Bacillati</taxon>
        <taxon>Actinomycetota</taxon>
        <taxon>Actinomycetes</taxon>
        <taxon>Propionibacteriales</taxon>
        <taxon>Kribbellaceae</taxon>
        <taxon>Kribbella</taxon>
    </lineage>
</organism>
<dbReference type="Proteomes" id="UP000295818">
    <property type="component" value="Unassembled WGS sequence"/>
</dbReference>
<comment type="caution">
    <text evidence="6">The sequence shown here is derived from an EMBL/GenBank/DDBJ whole genome shotgun (WGS) entry which is preliminary data.</text>
</comment>
<dbReference type="PROSITE" id="PS00061">
    <property type="entry name" value="ADH_SHORT"/>
    <property type="match status" value="1"/>
</dbReference>